<sequence length="58" mass="6641">MSYATTTHYKIIGSRCSKVCLPRTCTFSSFQILIFTYIRSSAISHVSVNSTINNYWKI</sequence>
<evidence type="ECO:0000313" key="1">
    <source>
        <dbReference type="EMBL" id="JAD16262.1"/>
    </source>
</evidence>
<proteinExistence type="predicted"/>
<protein>
    <submittedName>
        <fullName evidence="1">Uncharacterized protein</fullName>
    </submittedName>
</protein>
<reference evidence="1" key="2">
    <citation type="journal article" date="2015" name="Data Brief">
        <title>Shoot transcriptome of the giant reed, Arundo donax.</title>
        <authorList>
            <person name="Barrero R.A."/>
            <person name="Guerrero F.D."/>
            <person name="Moolhuijzen P."/>
            <person name="Goolsby J.A."/>
            <person name="Tidwell J."/>
            <person name="Bellgard S.E."/>
            <person name="Bellgard M.I."/>
        </authorList>
    </citation>
    <scope>NUCLEOTIDE SEQUENCE</scope>
    <source>
        <tissue evidence="1">Shoot tissue taken approximately 20 cm above the soil surface</tissue>
    </source>
</reference>
<name>A0A0A9U7V4_ARUDO</name>
<organism evidence="1">
    <name type="scientific">Arundo donax</name>
    <name type="common">Giant reed</name>
    <name type="synonym">Donax arundinaceus</name>
    <dbReference type="NCBI Taxonomy" id="35708"/>
    <lineage>
        <taxon>Eukaryota</taxon>
        <taxon>Viridiplantae</taxon>
        <taxon>Streptophyta</taxon>
        <taxon>Embryophyta</taxon>
        <taxon>Tracheophyta</taxon>
        <taxon>Spermatophyta</taxon>
        <taxon>Magnoliopsida</taxon>
        <taxon>Liliopsida</taxon>
        <taxon>Poales</taxon>
        <taxon>Poaceae</taxon>
        <taxon>PACMAD clade</taxon>
        <taxon>Arundinoideae</taxon>
        <taxon>Arundineae</taxon>
        <taxon>Arundo</taxon>
    </lineage>
</organism>
<dbReference type="AlphaFoldDB" id="A0A0A9U7V4"/>
<reference evidence="1" key="1">
    <citation type="submission" date="2014-09" db="EMBL/GenBank/DDBJ databases">
        <authorList>
            <person name="Magalhaes I.L.F."/>
            <person name="Oliveira U."/>
            <person name="Santos F.R."/>
            <person name="Vidigal T.H.D.A."/>
            <person name="Brescovit A.D."/>
            <person name="Santos A.J."/>
        </authorList>
    </citation>
    <scope>NUCLEOTIDE SEQUENCE</scope>
    <source>
        <tissue evidence="1">Shoot tissue taken approximately 20 cm above the soil surface</tissue>
    </source>
</reference>
<dbReference type="EMBL" id="GBRH01281633">
    <property type="protein sequence ID" value="JAD16262.1"/>
    <property type="molecule type" value="Transcribed_RNA"/>
</dbReference>
<accession>A0A0A9U7V4</accession>